<feature type="region of interest" description="Disordered" evidence="1">
    <location>
        <begin position="1"/>
        <end position="25"/>
    </location>
</feature>
<name>A0ABR0M2G2_9PEZI</name>
<evidence type="ECO:0000313" key="3">
    <source>
        <dbReference type="Proteomes" id="UP001357485"/>
    </source>
</evidence>
<accession>A0ABR0M2G2</accession>
<evidence type="ECO:0000313" key="2">
    <source>
        <dbReference type="EMBL" id="KAK5277547.1"/>
    </source>
</evidence>
<reference evidence="2 3" key="1">
    <citation type="submission" date="2023-08" db="EMBL/GenBank/DDBJ databases">
        <title>Black Yeasts Isolated from many extreme environments.</title>
        <authorList>
            <person name="Coleine C."/>
            <person name="Stajich J.E."/>
            <person name="Selbmann L."/>
        </authorList>
    </citation>
    <scope>NUCLEOTIDE SEQUENCE [LARGE SCALE GENOMIC DNA]</scope>
    <source>
        <strain evidence="2 3">CCFEE 536</strain>
    </source>
</reference>
<keyword evidence="3" id="KW-1185">Reference proteome</keyword>
<sequence length="63" mass="7147">MTMDALGPTKIYTKDEDDGTDKTEESTFVEAKVGMTVSRAWRRETDEMGDNMDIKAQNLPDYP</sequence>
<proteinExistence type="predicted"/>
<protein>
    <submittedName>
        <fullName evidence="2">Uncharacterized protein</fullName>
    </submittedName>
</protein>
<comment type="caution">
    <text evidence="2">The sequence shown here is derived from an EMBL/GenBank/DDBJ whole genome shotgun (WGS) entry which is preliminary data.</text>
</comment>
<evidence type="ECO:0000256" key="1">
    <source>
        <dbReference type="SAM" id="MobiDB-lite"/>
    </source>
</evidence>
<organism evidence="2 3">
    <name type="scientific">Cryomyces antarcticus</name>
    <dbReference type="NCBI Taxonomy" id="329879"/>
    <lineage>
        <taxon>Eukaryota</taxon>
        <taxon>Fungi</taxon>
        <taxon>Dikarya</taxon>
        <taxon>Ascomycota</taxon>
        <taxon>Pezizomycotina</taxon>
        <taxon>Dothideomycetes</taxon>
        <taxon>Dothideomycetes incertae sedis</taxon>
        <taxon>Cryomyces</taxon>
    </lineage>
</organism>
<feature type="non-terminal residue" evidence="2">
    <location>
        <position position="63"/>
    </location>
</feature>
<gene>
    <name evidence="2" type="ORF">LTR16_009651</name>
</gene>
<dbReference type="EMBL" id="JAVRRA010002563">
    <property type="protein sequence ID" value="KAK5277547.1"/>
    <property type="molecule type" value="Genomic_DNA"/>
</dbReference>
<dbReference type="Proteomes" id="UP001357485">
    <property type="component" value="Unassembled WGS sequence"/>
</dbReference>